<dbReference type="Proteomes" id="UP001465755">
    <property type="component" value="Unassembled WGS sequence"/>
</dbReference>
<dbReference type="EMBL" id="JALJOQ010000001">
    <property type="protein sequence ID" value="KAK9815120.1"/>
    <property type="molecule type" value="Genomic_DNA"/>
</dbReference>
<evidence type="ECO:0000313" key="2">
    <source>
        <dbReference type="Proteomes" id="UP001465755"/>
    </source>
</evidence>
<dbReference type="AlphaFoldDB" id="A0AAW1Q2X1"/>
<proteinExistence type="predicted"/>
<organism evidence="1 2">
    <name type="scientific">Symbiochloris irregularis</name>
    <dbReference type="NCBI Taxonomy" id="706552"/>
    <lineage>
        <taxon>Eukaryota</taxon>
        <taxon>Viridiplantae</taxon>
        <taxon>Chlorophyta</taxon>
        <taxon>core chlorophytes</taxon>
        <taxon>Trebouxiophyceae</taxon>
        <taxon>Trebouxiales</taxon>
        <taxon>Trebouxiaceae</taxon>
        <taxon>Symbiochloris</taxon>
    </lineage>
</organism>
<evidence type="ECO:0000313" key="1">
    <source>
        <dbReference type="EMBL" id="KAK9815120.1"/>
    </source>
</evidence>
<reference evidence="1 2" key="1">
    <citation type="journal article" date="2024" name="Nat. Commun.">
        <title>Phylogenomics reveals the evolutionary origins of lichenization in chlorophyte algae.</title>
        <authorList>
            <person name="Puginier C."/>
            <person name="Libourel C."/>
            <person name="Otte J."/>
            <person name="Skaloud P."/>
            <person name="Haon M."/>
            <person name="Grisel S."/>
            <person name="Petersen M."/>
            <person name="Berrin J.G."/>
            <person name="Delaux P.M."/>
            <person name="Dal Grande F."/>
            <person name="Keller J."/>
        </authorList>
    </citation>
    <scope>NUCLEOTIDE SEQUENCE [LARGE SCALE GENOMIC DNA]</scope>
    <source>
        <strain evidence="1 2">SAG 2036</strain>
    </source>
</reference>
<accession>A0AAW1Q2X1</accession>
<sequence>MPLPCIPCHKAPIGSAGRTLLPLLVSGLEIPSGLCLVGQCTIELDGLRSRISRNGADEPESQLYLPTCQYFPSLPE</sequence>
<comment type="caution">
    <text evidence="1">The sequence shown here is derived from an EMBL/GenBank/DDBJ whole genome shotgun (WGS) entry which is preliminary data.</text>
</comment>
<protein>
    <submittedName>
        <fullName evidence="1">Uncharacterized protein</fullName>
    </submittedName>
</protein>
<gene>
    <name evidence="1" type="ORF">WJX73_008055</name>
</gene>
<name>A0AAW1Q2X1_9CHLO</name>
<keyword evidence="2" id="KW-1185">Reference proteome</keyword>